<evidence type="ECO:0000313" key="2">
    <source>
        <dbReference type="EMBL" id="QWG08747.1"/>
    </source>
</evidence>
<dbReference type="RefSeq" id="WP_144072659.1">
    <property type="nucleotide sequence ID" value="NZ_CP076128.1"/>
</dbReference>
<proteinExistence type="predicted"/>
<sequence>MSDQEKTGFFANFVNNIEDYINNLVTLEIKTVVGDFKLEGDENKVVPKGKSDFKIMNSEIHLLKGDITSYVSNDLIQDRYAWVREYHAQKEAHGHKIIADNIKAVYSLFELYNQTKAVEVPENSNFSTAAVGTTSVQPVLNSSDSFDPSIVAGETSAAETFENTAFDPSATAAKVDTEAPAIDFDSPADGSDKKEEPSS</sequence>
<reference evidence="2 3" key="1">
    <citation type="submission" date="2021-05" db="EMBL/GenBank/DDBJ databases">
        <title>Comparative genomic studies on the polysaccharide-degrading batcterial strains of the Flammeovirga genus.</title>
        <authorList>
            <person name="Zewei F."/>
            <person name="Zheng Z."/>
            <person name="Yu L."/>
            <person name="Ruyue G."/>
            <person name="Yanhong M."/>
            <person name="Yuanyuan C."/>
            <person name="Jingyan G."/>
            <person name="Wenjun H."/>
        </authorList>
    </citation>
    <scope>NUCLEOTIDE SEQUENCE [LARGE SCALE GENOMIC DNA]</scope>
    <source>
        <strain evidence="2 3">YS10</strain>
    </source>
</reference>
<protein>
    <submittedName>
        <fullName evidence="2">Uncharacterized protein</fullName>
    </submittedName>
</protein>
<evidence type="ECO:0000313" key="3">
    <source>
        <dbReference type="Proteomes" id="UP000682802"/>
    </source>
</evidence>
<evidence type="ECO:0000256" key="1">
    <source>
        <dbReference type="SAM" id="MobiDB-lite"/>
    </source>
</evidence>
<feature type="region of interest" description="Disordered" evidence="1">
    <location>
        <begin position="169"/>
        <end position="199"/>
    </location>
</feature>
<dbReference type="EMBL" id="CP076128">
    <property type="protein sequence ID" value="QWG08747.1"/>
    <property type="molecule type" value="Genomic_DNA"/>
</dbReference>
<feature type="compositionally biased region" description="Basic and acidic residues" evidence="1">
    <location>
        <begin position="190"/>
        <end position="199"/>
    </location>
</feature>
<organism evidence="2 3">
    <name type="scientific">Flammeovirga kamogawensis</name>
    <dbReference type="NCBI Taxonomy" id="373891"/>
    <lineage>
        <taxon>Bacteria</taxon>
        <taxon>Pseudomonadati</taxon>
        <taxon>Bacteroidota</taxon>
        <taxon>Cytophagia</taxon>
        <taxon>Cytophagales</taxon>
        <taxon>Flammeovirgaceae</taxon>
        <taxon>Flammeovirga</taxon>
    </lineage>
</organism>
<name>A0ABX8GZG1_9BACT</name>
<keyword evidence="3" id="KW-1185">Reference proteome</keyword>
<dbReference type="Proteomes" id="UP000682802">
    <property type="component" value="Chromosome 1"/>
</dbReference>
<accession>A0ABX8GZG1</accession>
<gene>
    <name evidence="2" type="ORF">KM029_07350</name>
</gene>